<feature type="region of interest" description="Disordered" evidence="1">
    <location>
        <begin position="21"/>
        <end position="49"/>
    </location>
</feature>
<accession>A0A562IG84</accession>
<organism evidence="2 3">
    <name type="scientific">Micromonospora olivasterospora</name>
    <dbReference type="NCBI Taxonomy" id="1880"/>
    <lineage>
        <taxon>Bacteria</taxon>
        <taxon>Bacillati</taxon>
        <taxon>Actinomycetota</taxon>
        <taxon>Actinomycetes</taxon>
        <taxon>Micromonosporales</taxon>
        <taxon>Micromonosporaceae</taxon>
        <taxon>Micromonospora</taxon>
    </lineage>
</organism>
<keyword evidence="3" id="KW-1185">Reference proteome</keyword>
<dbReference type="EMBL" id="VLKE01000001">
    <property type="protein sequence ID" value="TWH70031.1"/>
    <property type="molecule type" value="Genomic_DNA"/>
</dbReference>
<evidence type="ECO:0000256" key="1">
    <source>
        <dbReference type="SAM" id="MobiDB-lite"/>
    </source>
</evidence>
<protein>
    <submittedName>
        <fullName evidence="2">Uncharacterized protein</fullName>
    </submittedName>
</protein>
<evidence type="ECO:0000313" key="2">
    <source>
        <dbReference type="EMBL" id="TWH70031.1"/>
    </source>
</evidence>
<reference evidence="2 3" key="1">
    <citation type="submission" date="2019-07" db="EMBL/GenBank/DDBJ databases">
        <title>R&amp;d 2014.</title>
        <authorList>
            <person name="Klenk H.-P."/>
        </authorList>
    </citation>
    <scope>NUCLEOTIDE SEQUENCE [LARGE SCALE GENOMIC DNA]</scope>
    <source>
        <strain evidence="2 3">DSM 43868</strain>
    </source>
</reference>
<gene>
    <name evidence="2" type="ORF">JD77_05050</name>
</gene>
<sequence length="74" mass="7624">MPGAPAATACRASTTYVEKVVKPPSTPTPRNGRVSGRVRPAATRAMSAPISRQPVTLTENVAHGKPAGWCGRAA</sequence>
<name>A0A562IG84_MICOL</name>
<dbReference type="Proteomes" id="UP000319825">
    <property type="component" value="Unassembled WGS sequence"/>
</dbReference>
<evidence type="ECO:0000313" key="3">
    <source>
        <dbReference type="Proteomes" id="UP000319825"/>
    </source>
</evidence>
<dbReference type="AlphaFoldDB" id="A0A562IG84"/>
<proteinExistence type="predicted"/>
<comment type="caution">
    <text evidence="2">The sequence shown here is derived from an EMBL/GenBank/DDBJ whole genome shotgun (WGS) entry which is preliminary data.</text>
</comment>